<dbReference type="InterPro" id="IPR021787">
    <property type="entry name" value="DUF3352"/>
</dbReference>
<accession>A0A6J4UKI8</accession>
<evidence type="ECO:0000313" key="1">
    <source>
        <dbReference type="EMBL" id="CAA9550250.1"/>
    </source>
</evidence>
<dbReference type="Pfam" id="PF11832">
    <property type="entry name" value="DUF3352"/>
    <property type="match status" value="1"/>
</dbReference>
<dbReference type="AlphaFoldDB" id="A0A6J4UKI8"/>
<organism evidence="1">
    <name type="scientific">uncultured Thermomicrobiales bacterium</name>
    <dbReference type="NCBI Taxonomy" id="1645740"/>
    <lineage>
        <taxon>Bacteria</taxon>
        <taxon>Pseudomonadati</taxon>
        <taxon>Thermomicrobiota</taxon>
        <taxon>Thermomicrobia</taxon>
        <taxon>Thermomicrobiales</taxon>
        <taxon>environmental samples</taxon>
    </lineage>
</organism>
<proteinExistence type="predicted"/>
<protein>
    <submittedName>
        <fullName evidence="1">Uncharacterized protein</fullName>
    </submittedName>
</protein>
<gene>
    <name evidence="1" type="ORF">AVDCRST_MAG59-1702</name>
</gene>
<dbReference type="EMBL" id="CADCWF010000105">
    <property type="protein sequence ID" value="CAA9550250.1"/>
    <property type="molecule type" value="Genomic_DNA"/>
</dbReference>
<reference evidence="1" key="1">
    <citation type="submission" date="2020-02" db="EMBL/GenBank/DDBJ databases">
        <authorList>
            <person name="Meier V. D."/>
        </authorList>
    </citation>
    <scope>NUCLEOTIDE SEQUENCE</scope>
    <source>
        <strain evidence="1">AVDCRST_MAG59</strain>
    </source>
</reference>
<sequence>MESSEGLHGAGLVTKLSRCRRGIVAGTVVAVLAVGSIGPAVAATGAQDETRSFPTADVVPEDALAYVNVPLVEASKQWEIGRELLERSGLTEILVEAEAGMDGVPLDAFLGGEAGLVVTEAALAAAAAAGAGELTSGFVPEPDASPVASPLEPAAQGWAVVLDARAPDTAYAGLVAALEDQAGDLVEIDYEGVAISFSDPPAAADAESADTPLAAARIDALVLIAGAPSDLEPLIDTAQGSSLPLAEAEPFLGVTAALPTEFLMLGYVNQAAALEAQAGLGGASLPVPPGLTGPATYSGFVIQADDPGFRMETVAIATGDEQLPPAAANYDSALLARTPADALFFLSAPELGATDALQNLGAVGISLAFGQFGGADTPTPAETGAQFVDRQYQELAALLGFNLKTDVFDQLTGEYGAWVRANAGSESIEALFASGVADSGTVVNALSRLNLLVQGAGGGTTTVTTRSLAGSTVNVVETGPGVPAFEYGVVGDRLLIGFGGAIDTDAGGGEALADNPLFSAVLDELPEERNGTIYVDLTRVIPLVEGLAGAGGDLGLGGGEAAVEDAAVGCADYATQAEAQAAYDGNEEGTFDLDQDFDGTVCEDFFGTSPDAAAPDAGAEVADALADVDLSGIEAFALAAYDEAGMRRSSSILYIAE</sequence>
<name>A0A6J4UKI8_9BACT</name>